<protein>
    <recommendedName>
        <fullName evidence="5">SH2 domain-containing protein</fullName>
    </recommendedName>
</protein>
<dbReference type="CDD" id="cd09942">
    <property type="entry name" value="SH2_nSH2_p85_like"/>
    <property type="match status" value="1"/>
</dbReference>
<dbReference type="Pfam" id="PF16454">
    <property type="entry name" value="PI3K_P85_iSH2"/>
    <property type="match status" value="1"/>
</dbReference>
<evidence type="ECO:0000256" key="2">
    <source>
        <dbReference type="PROSITE-ProRule" id="PRU00191"/>
    </source>
</evidence>
<accession>A0A553PBV1</accession>
<evidence type="ECO:0000313" key="6">
    <source>
        <dbReference type="EMBL" id="TRY75129.1"/>
    </source>
</evidence>
<dbReference type="GO" id="GO:0046935">
    <property type="term" value="F:1-phosphatidylinositol-3-kinase regulator activity"/>
    <property type="evidence" value="ECO:0007669"/>
    <property type="project" value="TreeGrafter"/>
</dbReference>
<dbReference type="FunFam" id="3.30.505.10:FF:000100">
    <property type="entry name" value="phosphatidylinositol 3-kinase regulatory subunit gamma"/>
    <property type="match status" value="1"/>
</dbReference>
<dbReference type="InterPro" id="IPR035022">
    <property type="entry name" value="PI3kinase_P85_nSH2"/>
</dbReference>
<feature type="domain" description="SH2" evidence="5">
    <location>
        <begin position="44"/>
        <end position="138"/>
    </location>
</feature>
<sequence length="459" mass="51860">MTPPPGIPLPPTAPGSDGDFFPAGGLPTNALQSPGCPSLPTADWYWGDISRDEVNEKLKDTVDGTFLVRNASSKGGEYTLTLRKGGTNKLVKIGHQDGRYGFSEPFQFQSVLELVEFYQNRSLKEYNPALDTRLLFPVSRRQEEGVEQGLDPLAVAQKLQDINMTYLTRSRQYDKFYDDHQSTAQSIQDRRQGVSAFEGTISLFQEQIALHAAAQEKIFPHEKTSLENNFEILQSKLRQYQEQLQKLRQELDRFYQKNRYYEREMNSLKPEIIELYKQRQQHQGWLLKHGESEDTVTRMLEQSALDNVEPHTAGRPSLQSLPHDDPTTWLMIELDRRHAEAVLAGQPHGTFLIRKSREGNFALSIVCNGKPAHCIIFRGERGYGFAEPYNIYRSLKDLVLHYANNSLEEHNPNLSNTKLSRPVGAPPTNNRSRGSSLCSISGGAGGGDEHATYIEPGRL</sequence>
<evidence type="ECO:0000256" key="4">
    <source>
        <dbReference type="SAM" id="MobiDB-lite"/>
    </source>
</evidence>
<dbReference type="AlphaFoldDB" id="A0A553PBV1"/>
<evidence type="ECO:0000259" key="5">
    <source>
        <dbReference type="PROSITE" id="PS50001"/>
    </source>
</evidence>
<feature type="region of interest" description="Disordered" evidence="4">
    <location>
        <begin position="1"/>
        <end position="25"/>
    </location>
</feature>
<feature type="compositionally biased region" description="Polar residues" evidence="4">
    <location>
        <begin position="427"/>
        <end position="439"/>
    </location>
</feature>
<feature type="domain" description="SH2" evidence="5">
    <location>
        <begin position="329"/>
        <end position="423"/>
    </location>
</feature>
<feature type="compositionally biased region" description="Basic and acidic residues" evidence="4">
    <location>
        <begin position="447"/>
        <end position="459"/>
    </location>
</feature>
<evidence type="ECO:0000256" key="3">
    <source>
        <dbReference type="SAM" id="Coils"/>
    </source>
</evidence>
<dbReference type="Pfam" id="PF00017">
    <property type="entry name" value="SH2"/>
    <property type="match status" value="2"/>
</dbReference>
<dbReference type="PANTHER" id="PTHR10155:SF10">
    <property type="entry name" value="PI3K21B, ISOFORM B"/>
    <property type="match status" value="1"/>
</dbReference>
<dbReference type="OMA" id="KICHING"/>
<dbReference type="OrthoDB" id="3175255at2759"/>
<dbReference type="PRINTS" id="PR00401">
    <property type="entry name" value="SH2DOMAIN"/>
</dbReference>
<reference evidence="6 7" key="1">
    <citation type="journal article" date="2018" name="Nat. Ecol. Evol.">
        <title>Genomic signatures of mitonuclear coevolution across populations of Tigriopus californicus.</title>
        <authorList>
            <person name="Barreto F.S."/>
            <person name="Watson E.T."/>
            <person name="Lima T.G."/>
            <person name="Willett C.S."/>
            <person name="Edmands S."/>
            <person name="Li W."/>
            <person name="Burton R.S."/>
        </authorList>
    </citation>
    <scope>NUCLEOTIDE SEQUENCE [LARGE SCALE GENOMIC DNA]</scope>
    <source>
        <strain evidence="6 7">San Diego</strain>
    </source>
</reference>
<dbReference type="Gene3D" id="3.30.505.10">
    <property type="entry name" value="SH2 domain"/>
    <property type="match status" value="2"/>
</dbReference>
<name>A0A553PBV1_TIGCA</name>
<gene>
    <name evidence="6" type="ORF">TCAL_00661</name>
</gene>
<dbReference type="GO" id="GO:0046854">
    <property type="term" value="P:phosphatidylinositol phosphate biosynthetic process"/>
    <property type="evidence" value="ECO:0007669"/>
    <property type="project" value="TreeGrafter"/>
</dbReference>
<organism evidence="6 7">
    <name type="scientific">Tigriopus californicus</name>
    <name type="common">Marine copepod</name>
    <dbReference type="NCBI Taxonomy" id="6832"/>
    <lineage>
        <taxon>Eukaryota</taxon>
        <taxon>Metazoa</taxon>
        <taxon>Ecdysozoa</taxon>
        <taxon>Arthropoda</taxon>
        <taxon>Crustacea</taxon>
        <taxon>Multicrustacea</taxon>
        <taxon>Hexanauplia</taxon>
        <taxon>Copepoda</taxon>
        <taxon>Harpacticoida</taxon>
        <taxon>Harpacticidae</taxon>
        <taxon>Tigriopus</taxon>
    </lineage>
</organism>
<dbReference type="FunFam" id="3.30.505.10:FF:000080">
    <property type="entry name" value="Pi3K21B, isoform C"/>
    <property type="match status" value="1"/>
</dbReference>
<evidence type="ECO:0000313" key="7">
    <source>
        <dbReference type="Proteomes" id="UP000318571"/>
    </source>
</evidence>
<dbReference type="GO" id="GO:0005942">
    <property type="term" value="C:phosphatidylinositol 3-kinase complex"/>
    <property type="evidence" value="ECO:0007669"/>
    <property type="project" value="TreeGrafter"/>
</dbReference>
<comment type="caution">
    <text evidence="6">The sequence shown here is derived from an EMBL/GenBank/DDBJ whole genome shotgun (WGS) entry which is preliminary data.</text>
</comment>
<keyword evidence="3" id="KW-0175">Coiled coil</keyword>
<dbReference type="InterPro" id="IPR032498">
    <property type="entry name" value="PI3K_P85_iSH2"/>
</dbReference>
<dbReference type="PANTHER" id="PTHR10155">
    <property type="entry name" value="PHOSPHATIDYLINOSITOL 3-KINASE REGULATORY SUBUNIT"/>
    <property type="match status" value="1"/>
</dbReference>
<dbReference type="SUPFAM" id="SSF55550">
    <property type="entry name" value="SH2 domain"/>
    <property type="match status" value="2"/>
</dbReference>
<dbReference type="Proteomes" id="UP000318571">
    <property type="component" value="Chromosome 2"/>
</dbReference>
<dbReference type="InterPro" id="IPR036860">
    <property type="entry name" value="SH2_dom_sf"/>
</dbReference>
<feature type="region of interest" description="Disordered" evidence="4">
    <location>
        <begin position="410"/>
        <end position="459"/>
    </location>
</feature>
<keyword evidence="1 2" id="KW-0727">SH2 domain</keyword>
<dbReference type="InterPro" id="IPR000980">
    <property type="entry name" value="SH2"/>
</dbReference>
<dbReference type="Gene3D" id="1.10.287.1490">
    <property type="match status" value="1"/>
</dbReference>
<dbReference type="SMART" id="SM00252">
    <property type="entry name" value="SH2"/>
    <property type="match status" value="2"/>
</dbReference>
<evidence type="ECO:0000256" key="1">
    <source>
        <dbReference type="ARBA" id="ARBA00022999"/>
    </source>
</evidence>
<feature type="compositionally biased region" description="Pro residues" evidence="4">
    <location>
        <begin position="1"/>
        <end position="13"/>
    </location>
</feature>
<dbReference type="PROSITE" id="PS50001">
    <property type="entry name" value="SH2"/>
    <property type="match status" value="2"/>
</dbReference>
<feature type="coiled-coil region" evidence="3">
    <location>
        <begin position="223"/>
        <end position="264"/>
    </location>
</feature>
<dbReference type="STRING" id="6832.A0A553PBV1"/>
<dbReference type="EMBL" id="VCGU01000005">
    <property type="protein sequence ID" value="TRY75129.1"/>
    <property type="molecule type" value="Genomic_DNA"/>
</dbReference>
<proteinExistence type="predicted"/>
<keyword evidence="7" id="KW-1185">Reference proteome</keyword>
<dbReference type="PRINTS" id="PR00678">
    <property type="entry name" value="PI3KINASEP85"/>
</dbReference>
<dbReference type="GO" id="GO:0008286">
    <property type="term" value="P:insulin receptor signaling pathway"/>
    <property type="evidence" value="ECO:0007669"/>
    <property type="project" value="TreeGrafter"/>
</dbReference>